<evidence type="ECO:0000313" key="2">
    <source>
        <dbReference type="Proteomes" id="UP000789342"/>
    </source>
</evidence>
<feature type="non-terminal residue" evidence="1">
    <location>
        <position position="47"/>
    </location>
</feature>
<dbReference type="AlphaFoldDB" id="A0A9N9IM96"/>
<dbReference type="Proteomes" id="UP000789342">
    <property type="component" value="Unassembled WGS sequence"/>
</dbReference>
<sequence>NLKLLGREVLDIIQKRVGTTQYHIAYNNVQQQVSDVRRERKNRRAIK</sequence>
<protein>
    <submittedName>
        <fullName evidence="1">12330_t:CDS:1</fullName>
    </submittedName>
</protein>
<reference evidence="1" key="1">
    <citation type="submission" date="2021-06" db="EMBL/GenBank/DDBJ databases">
        <authorList>
            <person name="Kallberg Y."/>
            <person name="Tangrot J."/>
            <person name="Rosling A."/>
        </authorList>
    </citation>
    <scope>NUCLEOTIDE SEQUENCE</scope>
    <source>
        <strain evidence="1">CL551</strain>
    </source>
</reference>
<feature type="non-terminal residue" evidence="1">
    <location>
        <position position="1"/>
    </location>
</feature>
<gene>
    <name evidence="1" type="ORF">AMORRO_LOCUS14581</name>
</gene>
<accession>A0A9N9IM96</accession>
<keyword evidence="2" id="KW-1185">Reference proteome</keyword>
<name>A0A9N9IM96_9GLOM</name>
<comment type="caution">
    <text evidence="1">The sequence shown here is derived from an EMBL/GenBank/DDBJ whole genome shotgun (WGS) entry which is preliminary data.</text>
</comment>
<evidence type="ECO:0000313" key="1">
    <source>
        <dbReference type="EMBL" id="CAG8739110.1"/>
    </source>
</evidence>
<proteinExistence type="predicted"/>
<dbReference type="OrthoDB" id="2414562at2759"/>
<dbReference type="EMBL" id="CAJVPV010029674">
    <property type="protein sequence ID" value="CAG8739110.1"/>
    <property type="molecule type" value="Genomic_DNA"/>
</dbReference>
<organism evidence="1 2">
    <name type="scientific">Acaulospora morrowiae</name>
    <dbReference type="NCBI Taxonomy" id="94023"/>
    <lineage>
        <taxon>Eukaryota</taxon>
        <taxon>Fungi</taxon>
        <taxon>Fungi incertae sedis</taxon>
        <taxon>Mucoromycota</taxon>
        <taxon>Glomeromycotina</taxon>
        <taxon>Glomeromycetes</taxon>
        <taxon>Diversisporales</taxon>
        <taxon>Acaulosporaceae</taxon>
        <taxon>Acaulospora</taxon>
    </lineage>
</organism>